<evidence type="ECO:0000313" key="4">
    <source>
        <dbReference type="Proteomes" id="UP000608850"/>
    </source>
</evidence>
<protein>
    <recommendedName>
        <fullName evidence="2">HTH iclR-type domain-containing protein</fullName>
    </recommendedName>
</protein>
<keyword evidence="4" id="KW-1185">Reference proteome</keyword>
<proteinExistence type="predicted"/>
<dbReference type="InterPro" id="IPR005471">
    <property type="entry name" value="Tscrpt_reg_IclR_N"/>
</dbReference>
<dbReference type="GO" id="GO:0003677">
    <property type="term" value="F:DNA binding"/>
    <property type="evidence" value="ECO:0007669"/>
    <property type="project" value="InterPro"/>
</dbReference>
<gene>
    <name evidence="3" type="ORF">GCM10009021_31970</name>
</gene>
<feature type="compositionally biased region" description="Polar residues" evidence="1">
    <location>
        <begin position="856"/>
        <end position="866"/>
    </location>
</feature>
<feature type="region of interest" description="Disordered" evidence="1">
    <location>
        <begin position="291"/>
        <end position="321"/>
    </location>
</feature>
<dbReference type="InterPro" id="IPR036390">
    <property type="entry name" value="WH_DNA-bd_sf"/>
</dbReference>
<organism evidence="3 4">
    <name type="scientific">Halarchaeum nitratireducens</name>
    <dbReference type="NCBI Taxonomy" id="489913"/>
    <lineage>
        <taxon>Archaea</taxon>
        <taxon>Methanobacteriati</taxon>
        <taxon>Methanobacteriota</taxon>
        <taxon>Stenosarchaea group</taxon>
        <taxon>Halobacteria</taxon>
        <taxon>Halobacteriales</taxon>
        <taxon>Halobacteriaceae</taxon>
    </lineage>
</organism>
<dbReference type="Proteomes" id="UP000608850">
    <property type="component" value="Unassembled WGS sequence"/>
</dbReference>
<sequence>MTLTLTTQPPVDATTRLTLDDTPVSALTSTAARDAGVQEAVIESVRDAARDQTPSAFLDELEDTVTATERDLPMLALRVARGDKRAALDLLTSLRTLGQGRSSLEDTHVLPRLLGLGSDSPTIVLRLTPSFIDGELSRQQRVDVCRWIATLATAVDVRLVGTHLQHRRLYEAHRDTLPVSRDDITPTTGTPIDDVVDDALETFSHDSREVELLHRLTDEDAETLPYTAIRAGTDVSRGRISQCLSALENADLIATYASANSGKYAELLPAGRAFIDALDAEIGRQTELQDAVSGVLDSSDDSRVPRTDTTPPTPAAPDRHRLSPFHRVEPLARWNATAAAASAPENGIGVVDRPVTASEDRGSPRWNYDQGRDRLVVGAEYDNPLQYWVCVARALASGLTFSEVLPPERLDEDAGEFAALLADHKDILRDSRCLGYLPDDVEDGEALRDQLLAAEAHLCDLTKRLSQEDYEDRDTFRGVVTREALGLAGTMVHLLDLVGVDVVREVRLPEFNRNADDDTIADLARTIAKGAVIQSRYGHFAAYRQLFEPRDEKQPRYGPTVDAADPYGELIGSFTLVGDLGGKQSRVATALREELEGPEHLRDDAPEFAVPVDVVEDTSRAAFAQTASEVLGWKNLRPTRETVSTLRLFLETPYDAAEALHGLQPEDDQRTLRLGELRYALCTLPSDRLLSWEPQSAGAILQALLATTTSLTVAEIADRADVDRSTVYEYRGLFTALGILEETDGGIRLSLPFQTSAERGQRIVPDVVDGDRLTTVADRLADHLLSVDEYVMATLPLGMADGPPDYSALLEAAPRLSGWLRVLEDIVTDGALLVDGASVRTSTSTLVGPRPAQTPLEHSQSGGAAG</sequence>
<evidence type="ECO:0000256" key="1">
    <source>
        <dbReference type="SAM" id="MobiDB-lite"/>
    </source>
</evidence>
<reference evidence="3 4" key="1">
    <citation type="journal article" date="2019" name="Int. J. Syst. Evol. Microbiol.">
        <title>The Global Catalogue of Microorganisms (GCM) 10K type strain sequencing project: providing services to taxonomists for standard genome sequencing and annotation.</title>
        <authorList>
            <consortium name="The Broad Institute Genomics Platform"/>
            <consortium name="The Broad Institute Genome Sequencing Center for Infectious Disease"/>
            <person name="Wu L."/>
            <person name="Ma J."/>
        </authorList>
    </citation>
    <scope>NUCLEOTIDE SEQUENCE [LARGE SCALE GENOMIC DNA]</scope>
    <source>
        <strain evidence="3 4">JCM 16331</strain>
    </source>
</reference>
<dbReference type="InterPro" id="IPR036388">
    <property type="entry name" value="WH-like_DNA-bd_sf"/>
</dbReference>
<evidence type="ECO:0000259" key="2">
    <source>
        <dbReference type="Pfam" id="PF09339"/>
    </source>
</evidence>
<dbReference type="EMBL" id="BMOQ01000015">
    <property type="protein sequence ID" value="GGN27038.1"/>
    <property type="molecule type" value="Genomic_DNA"/>
</dbReference>
<feature type="region of interest" description="Disordered" evidence="1">
    <location>
        <begin position="842"/>
        <end position="866"/>
    </location>
</feature>
<name>A0A830GF78_9EURY</name>
<dbReference type="GO" id="GO:0006355">
    <property type="term" value="P:regulation of DNA-templated transcription"/>
    <property type="evidence" value="ECO:0007669"/>
    <property type="project" value="InterPro"/>
</dbReference>
<comment type="caution">
    <text evidence="3">The sequence shown here is derived from an EMBL/GenBank/DDBJ whole genome shotgun (WGS) entry which is preliminary data.</text>
</comment>
<dbReference type="RefSeq" id="WP_188880219.1">
    <property type="nucleotide sequence ID" value="NZ_BMOQ01000015.1"/>
</dbReference>
<accession>A0A830GF78</accession>
<evidence type="ECO:0000313" key="3">
    <source>
        <dbReference type="EMBL" id="GGN27038.1"/>
    </source>
</evidence>
<feature type="domain" description="HTH iclR-type" evidence="2">
    <location>
        <begin position="699"/>
        <end position="742"/>
    </location>
</feature>
<dbReference type="SUPFAM" id="SSF46785">
    <property type="entry name" value="Winged helix' DNA-binding domain"/>
    <property type="match status" value="1"/>
</dbReference>
<dbReference type="AlphaFoldDB" id="A0A830GF78"/>
<dbReference type="OrthoDB" id="214685at2157"/>
<dbReference type="Gene3D" id="1.10.10.10">
    <property type="entry name" value="Winged helix-like DNA-binding domain superfamily/Winged helix DNA-binding domain"/>
    <property type="match status" value="2"/>
</dbReference>
<dbReference type="Pfam" id="PF09339">
    <property type="entry name" value="HTH_IclR"/>
    <property type="match status" value="1"/>
</dbReference>